<sequence length="220" mass="25350">MLRRNGASGIQVTTELQKVASHVDHYARNRTWIAGNFNPTLKERQNTPMHFSTEQLESFKDPASYLKYRKELEGNFFRGFDSQLRDSEATKETTKNFTEMMRKRLGDKPELLENLVPEFPPHCRRLTPGPGYLEALTKDNLSFIQTPIERFYEDGIVTIDGVQREVDAIICSTGANVHYAPPFPIVSGEYDLSRDWRPDGKFGWYSYLSPPERDTIDADH</sequence>
<comment type="caution">
    <text evidence="2">The sequence shown here is derived from an EMBL/GenBank/DDBJ whole genome shotgun (WGS) entry which is preliminary data.</text>
</comment>
<keyword evidence="3" id="KW-1185">Reference proteome</keyword>
<dbReference type="PANTHER" id="PTHR42877">
    <property type="entry name" value="L-ORNITHINE N(5)-MONOOXYGENASE-RELATED"/>
    <property type="match status" value="1"/>
</dbReference>
<dbReference type="SUPFAM" id="SSF51905">
    <property type="entry name" value="FAD/NAD(P)-binding domain"/>
    <property type="match status" value="1"/>
</dbReference>
<accession>A0A139I6B3</accession>
<proteinExistence type="inferred from homology"/>
<evidence type="ECO:0008006" key="4">
    <source>
        <dbReference type="Google" id="ProtNLM"/>
    </source>
</evidence>
<evidence type="ECO:0000313" key="3">
    <source>
        <dbReference type="Proteomes" id="UP000073492"/>
    </source>
</evidence>
<dbReference type="InterPro" id="IPR051209">
    <property type="entry name" value="FAD-bind_Monooxygenase_sf"/>
</dbReference>
<dbReference type="PANTHER" id="PTHR42877:SF6">
    <property type="entry name" value="MONOOXYGENASE, PUTATIVE (AFU_ORTHOLOGUE AFUA_3G15050)-RELATED"/>
    <property type="match status" value="1"/>
</dbReference>
<name>A0A139I6B3_9PEZI</name>
<evidence type="ECO:0000313" key="2">
    <source>
        <dbReference type="EMBL" id="KXT10072.1"/>
    </source>
</evidence>
<dbReference type="Gene3D" id="3.50.50.60">
    <property type="entry name" value="FAD/NAD(P)-binding domain"/>
    <property type="match status" value="1"/>
</dbReference>
<dbReference type="InterPro" id="IPR036188">
    <property type="entry name" value="FAD/NAD-bd_sf"/>
</dbReference>
<reference evidence="2 3" key="1">
    <citation type="submission" date="2015-07" db="EMBL/GenBank/DDBJ databases">
        <title>Comparative genomics of the Sigatoka disease complex on banana suggests a link between parallel evolutionary changes in Pseudocercospora fijiensis and Pseudocercospora eumusae and increased virulence on the banana host.</title>
        <authorList>
            <person name="Chang T.-C."/>
            <person name="Salvucci A."/>
            <person name="Crous P.W."/>
            <person name="Stergiopoulos I."/>
        </authorList>
    </citation>
    <scope>NUCLEOTIDE SEQUENCE [LARGE SCALE GENOMIC DNA]</scope>
    <source>
        <strain evidence="2 3">CBS 116634</strain>
    </source>
</reference>
<dbReference type="OrthoDB" id="74360at2759"/>
<organism evidence="2 3">
    <name type="scientific">Pseudocercospora musae</name>
    <dbReference type="NCBI Taxonomy" id="113226"/>
    <lineage>
        <taxon>Eukaryota</taxon>
        <taxon>Fungi</taxon>
        <taxon>Dikarya</taxon>
        <taxon>Ascomycota</taxon>
        <taxon>Pezizomycotina</taxon>
        <taxon>Dothideomycetes</taxon>
        <taxon>Dothideomycetidae</taxon>
        <taxon>Mycosphaerellales</taxon>
        <taxon>Mycosphaerellaceae</taxon>
        <taxon>Pseudocercospora</taxon>
    </lineage>
</organism>
<dbReference type="EMBL" id="LFZO01000288">
    <property type="protein sequence ID" value="KXT10072.1"/>
    <property type="molecule type" value="Genomic_DNA"/>
</dbReference>
<protein>
    <recommendedName>
        <fullName evidence="4">FAD/NAD(P)-binding domain-containing protein</fullName>
    </recommendedName>
</protein>
<dbReference type="AlphaFoldDB" id="A0A139I6B3"/>
<evidence type="ECO:0000256" key="1">
    <source>
        <dbReference type="ARBA" id="ARBA00010139"/>
    </source>
</evidence>
<comment type="similarity">
    <text evidence="1">Belongs to the FAD-binding monooxygenase family.</text>
</comment>
<dbReference type="Proteomes" id="UP000073492">
    <property type="component" value="Unassembled WGS sequence"/>
</dbReference>
<gene>
    <name evidence="2" type="ORF">AC579_2470</name>
</gene>